<keyword evidence="2" id="KW-1185">Reference proteome</keyword>
<proteinExistence type="predicted"/>
<sequence length="109" mass="11642">MSIIRVVKKNLPCEGVWSWQETYIGGGKSLSQRQIPAVKSVFWLLVITHPGALSCHVAPSLASLVTGTASKDLFTALTPQGPPASPGPMRFIQWMVIRGGASPGCKVKL</sequence>
<reference evidence="1 2" key="1">
    <citation type="journal article" date="2012" name="Genome Biol.">
        <title>Sequencing three crocodilian genomes to illuminate the evolution of archosaurs and amniotes.</title>
        <authorList>
            <person name="St John J.A."/>
            <person name="Braun E.L."/>
            <person name="Isberg S.R."/>
            <person name="Miles L.G."/>
            <person name="Chong A.Y."/>
            <person name="Gongora J."/>
            <person name="Dalzell P."/>
            <person name="Moran C."/>
            <person name="Bed'hom B."/>
            <person name="Abzhanov A."/>
            <person name="Burgess S.C."/>
            <person name="Cooksey A.M."/>
            <person name="Castoe T.A."/>
            <person name="Crawford N.G."/>
            <person name="Densmore L.D."/>
            <person name="Drew J.C."/>
            <person name="Edwards S.V."/>
            <person name="Faircloth B.C."/>
            <person name="Fujita M.K."/>
            <person name="Greenwold M.J."/>
            <person name="Hoffmann F.G."/>
            <person name="Howard J.M."/>
            <person name="Iguchi T."/>
            <person name="Janes D.E."/>
            <person name="Khan S.Y."/>
            <person name="Kohno S."/>
            <person name="de Koning A.J."/>
            <person name="Lance S.L."/>
            <person name="McCarthy F.M."/>
            <person name="McCormack J.E."/>
            <person name="Merchant M.E."/>
            <person name="Peterson D.G."/>
            <person name="Pollock D.D."/>
            <person name="Pourmand N."/>
            <person name="Raney B.J."/>
            <person name="Roessler K.A."/>
            <person name="Sanford J.R."/>
            <person name="Sawyer R.H."/>
            <person name="Schmidt C.J."/>
            <person name="Triplett E.W."/>
            <person name="Tuberville T.D."/>
            <person name="Venegas-Anaya M."/>
            <person name="Howard J.T."/>
            <person name="Jarvis E.D."/>
            <person name="Guillette L.J.Jr."/>
            <person name="Glenn T.C."/>
            <person name="Green R.E."/>
            <person name="Ray D.A."/>
        </authorList>
    </citation>
    <scope>NUCLEOTIDE SEQUENCE [LARGE SCALE GENOMIC DNA]</scope>
    <source>
        <strain evidence="1">KSC_2009_1</strain>
    </source>
</reference>
<protein>
    <submittedName>
        <fullName evidence="1">Uncharacterized protein</fullName>
    </submittedName>
</protein>
<evidence type="ECO:0000313" key="1">
    <source>
        <dbReference type="EMBL" id="KYO25620.1"/>
    </source>
</evidence>
<accession>A0A151MMJ9</accession>
<comment type="caution">
    <text evidence="1">The sequence shown here is derived from an EMBL/GenBank/DDBJ whole genome shotgun (WGS) entry which is preliminary data.</text>
</comment>
<dbReference type="AlphaFoldDB" id="A0A151MMJ9"/>
<dbReference type="Proteomes" id="UP000050525">
    <property type="component" value="Unassembled WGS sequence"/>
</dbReference>
<evidence type="ECO:0000313" key="2">
    <source>
        <dbReference type="Proteomes" id="UP000050525"/>
    </source>
</evidence>
<gene>
    <name evidence="1" type="ORF">Y1Q_0013779</name>
</gene>
<dbReference type="EMBL" id="AKHW03005724">
    <property type="protein sequence ID" value="KYO25620.1"/>
    <property type="molecule type" value="Genomic_DNA"/>
</dbReference>
<organism evidence="1 2">
    <name type="scientific">Alligator mississippiensis</name>
    <name type="common">American alligator</name>
    <dbReference type="NCBI Taxonomy" id="8496"/>
    <lineage>
        <taxon>Eukaryota</taxon>
        <taxon>Metazoa</taxon>
        <taxon>Chordata</taxon>
        <taxon>Craniata</taxon>
        <taxon>Vertebrata</taxon>
        <taxon>Euteleostomi</taxon>
        <taxon>Archelosauria</taxon>
        <taxon>Archosauria</taxon>
        <taxon>Crocodylia</taxon>
        <taxon>Alligatoridae</taxon>
        <taxon>Alligatorinae</taxon>
        <taxon>Alligator</taxon>
    </lineage>
</organism>
<name>A0A151MMJ9_ALLMI</name>